<keyword evidence="2" id="KW-1185">Reference proteome</keyword>
<dbReference type="AlphaFoldDB" id="A0A9J5XNK2"/>
<evidence type="ECO:0000313" key="1">
    <source>
        <dbReference type="EMBL" id="KAG5589063.1"/>
    </source>
</evidence>
<proteinExistence type="predicted"/>
<sequence length="67" mass="8026">MISSENNDNVIPTAEFFYNPQRSVFIYFLMNKKIDALRYKNSVSFFFSFPSQLDFKQSRLVQLINLY</sequence>
<dbReference type="EMBL" id="JACXVP010000008">
    <property type="protein sequence ID" value="KAG5589063.1"/>
    <property type="molecule type" value="Genomic_DNA"/>
</dbReference>
<organism evidence="1 2">
    <name type="scientific">Solanum commersonii</name>
    <name type="common">Commerson's wild potato</name>
    <name type="synonym">Commerson's nightshade</name>
    <dbReference type="NCBI Taxonomy" id="4109"/>
    <lineage>
        <taxon>Eukaryota</taxon>
        <taxon>Viridiplantae</taxon>
        <taxon>Streptophyta</taxon>
        <taxon>Embryophyta</taxon>
        <taxon>Tracheophyta</taxon>
        <taxon>Spermatophyta</taxon>
        <taxon>Magnoliopsida</taxon>
        <taxon>eudicotyledons</taxon>
        <taxon>Gunneridae</taxon>
        <taxon>Pentapetalae</taxon>
        <taxon>asterids</taxon>
        <taxon>lamiids</taxon>
        <taxon>Solanales</taxon>
        <taxon>Solanaceae</taxon>
        <taxon>Solanoideae</taxon>
        <taxon>Solaneae</taxon>
        <taxon>Solanum</taxon>
    </lineage>
</organism>
<evidence type="ECO:0000313" key="2">
    <source>
        <dbReference type="Proteomes" id="UP000824120"/>
    </source>
</evidence>
<comment type="caution">
    <text evidence="1">The sequence shown here is derived from an EMBL/GenBank/DDBJ whole genome shotgun (WGS) entry which is preliminary data.</text>
</comment>
<accession>A0A9J5XNK2</accession>
<gene>
    <name evidence="1" type="ORF">H5410_039577</name>
</gene>
<dbReference type="Proteomes" id="UP000824120">
    <property type="component" value="Chromosome 8"/>
</dbReference>
<name>A0A9J5XNK2_SOLCO</name>
<protein>
    <submittedName>
        <fullName evidence="1">Uncharacterized protein</fullName>
    </submittedName>
</protein>
<reference evidence="1 2" key="1">
    <citation type="submission" date="2020-09" db="EMBL/GenBank/DDBJ databases">
        <title>De no assembly of potato wild relative species, Solanum commersonii.</title>
        <authorList>
            <person name="Cho K."/>
        </authorList>
    </citation>
    <scope>NUCLEOTIDE SEQUENCE [LARGE SCALE GENOMIC DNA]</scope>
    <source>
        <strain evidence="1">LZ3.2</strain>
        <tissue evidence="1">Leaf</tissue>
    </source>
</reference>